<sequence length="115" mass="12283">MVSREAAGEETVVGVPQLGLFLDPHSLHSLRANNLTLTMPTKCQMSKQKKAAKGQAEVANDNNRTANLEYSMVGAVEPERFNPVYPGVHSVTGNNPSSAPLPTAPDSPLKKTTDL</sequence>
<feature type="compositionally biased region" description="Polar residues" evidence="1">
    <location>
        <begin position="91"/>
        <end position="100"/>
    </location>
</feature>
<gene>
    <name evidence="2" type="ORF">DDE83_004633</name>
</gene>
<dbReference type="Proteomes" id="UP000249619">
    <property type="component" value="Unassembled WGS sequence"/>
</dbReference>
<comment type="caution">
    <text evidence="2">The sequence shown here is derived from an EMBL/GenBank/DDBJ whole genome shotgun (WGS) entry which is preliminary data.</text>
</comment>
<accession>A0A364N459</accession>
<protein>
    <submittedName>
        <fullName evidence="2">Uncharacterized protein</fullName>
    </submittedName>
</protein>
<proteinExistence type="predicted"/>
<evidence type="ECO:0000313" key="3">
    <source>
        <dbReference type="Proteomes" id="UP000249619"/>
    </source>
</evidence>
<name>A0A364N459_STELY</name>
<evidence type="ECO:0000313" key="2">
    <source>
        <dbReference type="EMBL" id="RAR11377.1"/>
    </source>
</evidence>
<reference evidence="3" key="1">
    <citation type="submission" date="2018-05" db="EMBL/GenBank/DDBJ databases">
        <title>Draft genome sequence of Stemphylium lycopersici strain CIDEFI 213.</title>
        <authorList>
            <person name="Medina R."/>
            <person name="Franco M.E.E."/>
            <person name="Lucentini C.G."/>
            <person name="Saparrat M.C.N."/>
            <person name="Balatti P.A."/>
        </authorList>
    </citation>
    <scope>NUCLEOTIDE SEQUENCE [LARGE SCALE GENOMIC DNA]</scope>
    <source>
        <strain evidence="3">CIDEFI 213</strain>
    </source>
</reference>
<organism evidence="2 3">
    <name type="scientific">Stemphylium lycopersici</name>
    <name type="common">Tomato gray leaf spot disease fungus</name>
    <name type="synonym">Thyrospora lycopersici</name>
    <dbReference type="NCBI Taxonomy" id="183478"/>
    <lineage>
        <taxon>Eukaryota</taxon>
        <taxon>Fungi</taxon>
        <taxon>Dikarya</taxon>
        <taxon>Ascomycota</taxon>
        <taxon>Pezizomycotina</taxon>
        <taxon>Dothideomycetes</taxon>
        <taxon>Pleosporomycetidae</taxon>
        <taxon>Pleosporales</taxon>
        <taxon>Pleosporineae</taxon>
        <taxon>Pleosporaceae</taxon>
        <taxon>Stemphylium</taxon>
    </lineage>
</organism>
<dbReference type="EMBL" id="QGDH01000058">
    <property type="protein sequence ID" value="RAR11377.1"/>
    <property type="molecule type" value="Genomic_DNA"/>
</dbReference>
<evidence type="ECO:0000256" key="1">
    <source>
        <dbReference type="SAM" id="MobiDB-lite"/>
    </source>
</evidence>
<dbReference type="AlphaFoldDB" id="A0A364N459"/>
<keyword evidence="3" id="KW-1185">Reference proteome</keyword>
<feature type="region of interest" description="Disordered" evidence="1">
    <location>
        <begin position="87"/>
        <end position="115"/>
    </location>
</feature>